<dbReference type="InterPro" id="IPR009001">
    <property type="entry name" value="Transl_elong_EF1A/Init_IF2_C"/>
</dbReference>
<keyword evidence="3" id="KW-0342">GTP-binding</keyword>
<dbReference type="Gene3D" id="2.40.30.10">
    <property type="entry name" value="Translation factors"/>
    <property type="match status" value="1"/>
</dbReference>
<dbReference type="InterPro" id="IPR050055">
    <property type="entry name" value="EF-Tu_GTPase"/>
</dbReference>
<dbReference type="InterPro" id="IPR004161">
    <property type="entry name" value="EFTu-like_2"/>
</dbReference>
<evidence type="ECO:0000256" key="3">
    <source>
        <dbReference type="ARBA" id="ARBA00023134"/>
    </source>
</evidence>
<comment type="similarity">
    <text evidence="1">Belongs to the TRAFAC class translation factor GTPase superfamily. Classic translation factor GTPase family. EF-Tu/EF-1A subfamily.</text>
</comment>
<dbReference type="SUPFAM" id="SSF50447">
    <property type="entry name" value="Translation proteins"/>
    <property type="match status" value="1"/>
</dbReference>
<dbReference type="Proteomes" id="UP000694941">
    <property type="component" value="Unplaced"/>
</dbReference>
<organism evidence="6 7">
    <name type="scientific">Limulus polyphemus</name>
    <name type="common">Atlantic horseshoe crab</name>
    <dbReference type="NCBI Taxonomy" id="6850"/>
    <lineage>
        <taxon>Eukaryota</taxon>
        <taxon>Metazoa</taxon>
        <taxon>Ecdysozoa</taxon>
        <taxon>Arthropoda</taxon>
        <taxon>Chelicerata</taxon>
        <taxon>Merostomata</taxon>
        <taxon>Xiphosura</taxon>
        <taxon>Limulidae</taxon>
        <taxon>Limulus</taxon>
    </lineage>
</organism>
<reference evidence="7" key="1">
    <citation type="submission" date="2025-08" db="UniProtKB">
        <authorList>
            <consortium name="RefSeq"/>
        </authorList>
    </citation>
    <scope>IDENTIFICATION</scope>
    <source>
        <tissue evidence="7">Muscle</tissue>
    </source>
</reference>
<sequence>MESFVGLSGPSNQDLESPLASDPIPDSLPPEAAEGNVEYKLKLINPSQSRLEHLVTQMKWRLREGQGEAIYEIGVDDGGTLVGLCELEMDASMKTLYLMADKLGASINILREQMITGESDLTPRKVTEKKENDVSDNQSNRPFHGQVLIRKVPDDQQSIEIRVAVLGNTDVGKSTLLGVLTQGDMDNGHGSARLNVFRHLHEVRTGRTSSISCEILGFSSSGCPLTYNTFYTAEDIYDHATKLITFIDLAGHQKYMRVTVCGLTGHSPHFALLVVSAVTGVAGTTKEHLGLALALGVPIVVVVNKVDLASTYMLQQTRHQVEDLLKGPGCKKACFYVECVDDAYGAVSMLISGNVAPVFSVSCVSGIGIDLLYAFLNVIPPSISVKEKERLIQLPNEFQIDETFRLSDVGIVVGGLLTQGIIKEGDSTSVGPLEDGSFFPVKITSIHRHKTPCRVVRAGESATLALAGCQNINIRKGMVLANFNSHPPVCQFFQAQINLLFHTGLITSGFQTTVHIGNVRQTATLVKIMGNKSLATNDKGTVIFRFMKQPECVRPGAQLLFREGRTKGIGQVTQVFQF</sequence>
<protein>
    <submittedName>
        <fullName evidence="7">GTP-binding protein 2-like isoform X1</fullName>
    </submittedName>
</protein>
<dbReference type="CDD" id="cd03708">
    <property type="entry name" value="GTPBP_III"/>
    <property type="match status" value="1"/>
</dbReference>
<evidence type="ECO:0000256" key="4">
    <source>
        <dbReference type="SAM" id="MobiDB-lite"/>
    </source>
</evidence>
<dbReference type="RefSeq" id="XP_022258407.1">
    <property type="nucleotide sequence ID" value="XM_022402699.1"/>
</dbReference>
<name>A0ABM1TRA1_LIMPO</name>
<evidence type="ECO:0000256" key="2">
    <source>
        <dbReference type="ARBA" id="ARBA00022741"/>
    </source>
</evidence>
<feature type="compositionally biased region" description="Basic and acidic residues" evidence="4">
    <location>
        <begin position="121"/>
        <end position="133"/>
    </location>
</feature>
<feature type="region of interest" description="Disordered" evidence="4">
    <location>
        <begin position="120"/>
        <end position="141"/>
    </location>
</feature>
<dbReference type="PANTHER" id="PTHR43721">
    <property type="entry name" value="ELONGATION FACTOR TU-RELATED"/>
    <property type="match status" value="1"/>
</dbReference>
<dbReference type="PRINTS" id="PR00449">
    <property type="entry name" value="RASTRNSFRMNG"/>
</dbReference>
<dbReference type="Pfam" id="PF00009">
    <property type="entry name" value="GTP_EFTU"/>
    <property type="match status" value="1"/>
</dbReference>
<evidence type="ECO:0000256" key="1">
    <source>
        <dbReference type="ARBA" id="ARBA00007249"/>
    </source>
</evidence>
<dbReference type="PROSITE" id="PS51722">
    <property type="entry name" value="G_TR_2"/>
    <property type="match status" value="1"/>
</dbReference>
<gene>
    <name evidence="7" type="primary">LOC106474394</name>
</gene>
<dbReference type="SUPFAM" id="SSF50465">
    <property type="entry name" value="EF-Tu/eEF-1alpha/eIF2-gamma C-terminal domain"/>
    <property type="match status" value="1"/>
</dbReference>
<dbReference type="CDD" id="cd03694">
    <property type="entry name" value="GTPBP_II"/>
    <property type="match status" value="1"/>
</dbReference>
<evidence type="ECO:0000259" key="5">
    <source>
        <dbReference type="PROSITE" id="PS51722"/>
    </source>
</evidence>
<evidence type="ECO:0000313" key="6">
    <source>
        <dbReference type="Proteomes" id="UP000694941"/>
    </source>
</evidence>
<dbReference type="InterPro" id="IPR009000">
    <property type="entry name" value="Transl_B-barrel_sf"/>
</dbReference>
<dbReference type="Gene3D" id="3.40.50.300">
    <property type="entry name" value="P-loop containing nucleotide triphosphate hydrolases"/>
    <property type="match status" value="1"/>
</dbReference>
<feature type="region of interest" description="Disordered" evidence="4">
    <location>
        <begin position="1"/>
        <end position="31"/>
    </location>
</feature>
<dbReference type="Pfam" id="PF03144">
    <property type="entry name" value="GTP_EFTU_D2"/>
    <property type="match status" value="1"/>
</dbReference>
<dbReference type="NCBIfam" id="TIGR00231">
    <property type="entry name" value="small_GTP"/>
    <property type="match status" value="1"/>
</dbReference>
<dbReference type="InterPro" id="IPR027417">
    <property type="entry name" value="P-loop_NTPase"/>
</dbReference>
<dbReference type="GeneID" id="106474394"/>
<feature type="domain" description="Tr-type G" evidence="5">
    <location>
        <begin position="158"/>
        <end position="385"/>
    </location>
</feature>
<dbReference type="PANTHER" id="PTHR43721:SF3">
    <property type="entry name" value="GTP-BINDING PROTEIN 2"/>
    <property type="match status" value="1"/>
</dbReference>
<dbReference type="InterPro" id="IPR000795">
    <property type="entry name" value="T_Tr_GTP-bd_dom"/>
</dbReference>
<accession>A0ABM1TRA1</accession>
<keyword evidence="6" id="KW-1185">Reference proteome</keyword>
<keyword evidence="2" id="KW-0547">Nucleotide-binding</keyword>
<proteinExistence type="inferred from homology"/>
<dbReference type="SUPFAM" id="SSF52540">
    <property type="entry name" value="P-loop containing nucleoside triphosphate hydrolases"/>
    <property type="match status" value="1"/>
</dbReference>
<dbReference type="InterPro" id="IPR005225">
    <property type="entry name" value="Small_GTP-bd"/>
</dbReference>
<evidence type="ECO:0000313" key="7">
    <source>
        <dbReference type="RefSeq" id="XP_022258407.1"/>
    </source>
</evidence>